<organism evidence="2 3">
    <name type="scientific">Dioscorea zingiberensis</name>
    <dbReference type="NCBI Taxonomy" id="325984"/>
    <lineage>
        <taxon>Eukaryota</taxon>
        <taxon>Viridiplantae</taxon>
        <taxon>Streptophyta</taxon>
        <taxon>Embryophyta</taxon>
        <taxon>Tracheophyta</taxon>
        <taxon>Spermatophyta</taxon>
        <taxon>Magnoliopsida</taxon>
        <taxon>Liliopsida</taxon>
        <taxon>Dioscoreales</taxon>
        <taxon>Dioscoreaceae</taxon>
        <taxon>Dioscorea</taxon>
    </lineage>
</organism>
<feature type="compositionally biased region" description="Basic and acidic residues" evidence="1">
    <location>
        <begin position="20"/>
        <end position="32"/>
    </location>
</feature>
<feature type="region of interest" description="Disordered" evidence="1">
    <location>
        <begin position="1"/>
        <end position="47"/>
    </location>
</feature>
<gene>
    <name evidence="2" type="ORF">J5N97_016446</name>
</gene>
<evidence type="ECO:0000313" key="2">
    <source>
        <dbReference type="EMBL" id="KAJ0974481.1"/>
    </source>
</evidence>
<evidence type="ECO:0000256" key="1">
    <source>
        <dbReference type="SAM" id="MobiDB-lite"/>
    </source>
</evidence>
<dbReference type="Proteomes" id="UP001085076">
    <property type="component" value="Miscellaneous, Linkage group lg04"/>
</dbReference>
<dbReference type="EMBL" id="JAGGNH010000004">
    <property type="protein sequence ID" value="KAJ0974481.1"/>
    <property type="molecule type" value="Genomic_DNA"/>
</dbReference>
<comment type="caution">
    <text evidence="2">The sequence shown here is derived from an EMBL/GenBank/DDBJ whole genome shotgun (WGS) entry which is preliminary data.</text>
</comment>
<feature type="region of interest" description="Disordered" evidence="1">
    <location>
        <begin position="95"/>
        <end position="138"/>
    </location>
</feature>
<keyword evidence="3" id="KW-1185">Reference proteome</keyword>
<feature type="compositionally biased region" description="Gly residues" evidence="1">
    <location>
        <begin position="122"/>
        <end position="138"/>
    </location>
</feature>
<feature type="compositionally biased region" description="Basic and acidic residues" evidence="1">
    <location>
        <begin position="95"/>
        <end position="120"/>
    </location>
</feature>
<reference evidence="2" key="2">
    <citation type="journal article" date="2022" name="Hortic Res">
        <title>The genome of Dioscorea zingiberensis sheds light on the biosynthesis, origin and evolution of the medicinally important diosgenin saponins.</title>
        <authorList>
            <person name="Li Y."/>
            <person name="Tan C."/>
            <person name="Li Z."/>
            <person name="Guo J."/>
            <person name="Li S."/>
            <person name="Chen X."/>
            <person name="Wang C."/>
            <person name="Dai X."/>
            <person name="Yang H."/>
            <person name="Song W."/>
            <person name="Hou L."/>
            <person name="Xu J."/>
            <person name="Tong Z."/>
            <person name="Xu A."/>
            <person name="Yuan X."/>
            <person name="Wang W."/>
            <person name="Yang Q."/>
            <person name="Chen L."/>
            <person name="Sun Z."/>
            <person name="Wang K."/>
            <person name="Pan B."/>
            <person name="Chen J."/>
            <person name="Bao Y."/>
            <person name="Liu F."/>
            <person name="Qi X."/>
            <person name="Gang D.R."/>
            <person name="Wen J."/>
            <person name="Li J."/>
        </authorList>
    </citation>
    <scope>NUCLEOTIDE SEQUENCE</scope>
    <source>
        <strain evidence="2">Dzin_1.0</strain>
    </source>
</reference>
<sequence>MAIKAKHKEEAKDDGEAEDDKPYNVDKKESLARDAAIPNLAEPAAGHLYPGARRFGAATPVGDSVLPAYGIGAEAGDWAGPGAGLRTRAIDGLRVGGEDDEKKQREGEGEIEGRGFEKQHFPGGGPAKGPVTGGGSKP</sequence>
<name>A0A9D5CJD8_9LILI</name>
<reference evidence="2" key="1">
    <citation type="submission" date="2021-03" db="EMBL/GenBank/DDBJ databases">
        <authorList>
            <person name="Li Z."/>
            <person name="Yang C."/>
        </authorList>
    </citation>
    <scope>NUCLEOTIDE SEQUENCE</scope>
    <source>
        <strain evidence="2">Dzin_1.0</strain>
        <tissue evidence="2">Leaf</tissue>
    </source>
</reference>
<proteinExistence type="predicted"/>
<protein>
    <submittedName>
        <fullName evidence="2">Uncharacterized protein</fullName>
    </submittedName>
</protein>
<dbReference type="AlphaFoldDB" id="A0A9D5CJD8"/>
<accession>A0A9D5CJD8</accession>
<evidence type="ECO:0000313" key="3">
    <source>
        <dbReference type="Proteomes" id="UP001085076"/>
    </source>
</evidence>